<dbReference type="OrthoDB" id="9154220at2"/>
<evidence type="ECO:0000313" key="1">
    <source>
        <dbReference type="EMBL" id="QDQ28768.1"/>
    </source>
</evidence>
<proteinExistence type="predicted"/>
<reference evidence="2" key="1">
    <citation type="submission" date="2019-07" db="EMBL/GenBank/DDBJ databases">
        <title>Chitinimonas sp. nov., isolated from Ny-Alesund, arctica soil.</title>
        <authorList>
            <person name="Xu Q."/>
            <person name="Peng F."/>
        </authorList>
    </citation>
    <scope>NUCLEOTIDE SEQUENCE [LARGE SCALE GENOMIC DNA]</scope>
    <source>
        <strain evidence="2">R3-44</strain>
    </source>
</reference>
<accession>A0A516SL75</accession>
<organism evidence="1 2">
    <name type="scientific">Chitinimonas arctica</name>
    <dbReference type="NCBI Taxonomy" id="2594795"/>
    <lineage>
        <taxon>Bacteria</taxon>
        <taxon>Pseudomonadati</taxon>
        <taxon>Pseudomonadota</taxon>
        <taxon>Betaproteobacteria</taxon>
        <taxon>Neisseriales</taxon>
        <taxon>Chitinibacteraceae</taxon>
        <taxon>Chitinimonas</taxon>
    </lineage>
</organism>
<dbReference type="Proteomes" id="UP000317550">
    <property type="component" value="Chromosome"/>
</dbReference>
<dbReference type="AlphaFoldDB" id="A0A516SL75"/>
<sequence length="119" mass="13413">MKPQEFAIKLHAAVVEENTVAYRDLFSNSTIENTSDAYWKRALAFFSSLEPSQREVFFEILRQVAVDTTSNILGVMDGVNSLEGGDVEFQLIANGDEELNGDLQSIFLAEEEKRNIELH</sequence>
<keyword evidence="2" id="KW-1185">Reference proteome</keyword>
<evidence type="ECO:0000313" key="2">
    <source>
        <dbReference type="Proteomes" id="UP000317550"/>
    </source>
</evidence>
<dbReference type="KEGG" id="cari:FNU76_21785"/>
<dbReference type="EMBL" id="CP041730">
    <property type="protein sequence ID" value="QDQ28768.1"/>
    <property type="molecule type" value="Genomic_DNA"/>
</dbReference>
<name>A0A516SL75_9NEIS</name>
<dbReference type="RefSeq" id="WP_144280151.1">
    <property type="nucleotide sequence ID" value="NZ_CP041730.1"/>
</dbReference>
<protein>
    <submittedName>
        <fullName evidence="1">Transposase</fullName>
    </submittedName>
</protein>
<gene>
    <name evidence="1" type="ORF">FNU76_21785</name>
</gene>